<reference evidence="2" key="1">
    <citation type="journal article" date="2020" name="Nature">
        <title>Giant virus diversity and host interactions through global metagenomics.</title>
        <authorList>
            <person name="Schulz F."/>
            <person name="Roux S."/>
            <person name="Paez-Espino D."/>
            <person name="Jungbluth S."/>
            <person name="Walsh D.A."/>
            <person name="Denef V.J."/>
            <person name="McMahon K.D."/>
            <person name="Konstantinidis K.T."/>
            <person name="Eloe-Fadrosh E.A."/>
            <person name="Kyrpides N.C."/>
            <person name="Woyke T."/>
        </authorList>
    </citation>
    <scope>NUCLEOTIDE SEQUENCE</scope>
    <source>
        <strain evidence="2">GVMAG-M-3300027708-5</strain>
    </source>
</reference>
<accession>A0A6C0JIX4</accession>
<feature type="region of interest" description="Disordered" evidence="1">
    <location>
        <begin position="1"/>
        <end position="21"/>
    </location>
</feature>
<proteinExistence type="predicted"/>
<evidence type="ECO:0000313" key="2">
    <source>
        <dbReference type="EMBL" id="QHU04981.1"/>
    </source>
</evidence>
<organism evidence="2">
    <name type="scientific">viral metagenome</name>
    <dbReference type="NCBI Taxonomy" id="1070528"/>
    <lineage>
        <taxon>unclassified sequences</taxon>
        <taxon>metagenomes</taxon>
        <taxon>organismal metagenomes</taxon>
    </lineage>
</organism>
<dbReference type="EMBL" id="MN740406">
    <property type="protein sequence ID" value="QHU04981.1"/>
    <property type="molecule type" value="Genomic_DNA"/>
</dbReference>
<name>A0A6C0JIX4_9ZZZZ</name>
<sequence>MSGDEEDDGYKSDGSTKTAGLGEKFSQALIDGVGNYIKLTKDILNKKESLSAEDIKNLKLKLEELESELQTMIKANSELDAMNRGGGKRRSKKSKKSRKSRRRRSKSSKMSKDMMM</sequence>
<protein>
    <submittedName>
        <fullName evidence="2">Uncharacterized protein</fullName>
    </submittedName>
</protein>
<evidence type="ECO:0000256" key="1">
    <source>
        <dbReference type="SAM" id="MobiDB-lite"/>
    </source>
</evidence>
<feature type="region of interest" description="Disordered" evidence="1">
    <location>
        <begin position="75"/>
        <end position="116"/>
    </location>
</feature>
<feature type="compositionally biased region" description="Basic residues" evidence="1">
    <location>
        <begin position="86"/>
        <end position="109"/>
    </location>
</feature>
<dbReference type="AlphaFoldDB" id="A0A6C0JIX4"/>